<dbReference type="EMBL" id="JBEWLZ010000002">
    <property type="protein sequence ID" value="MET1489142.1"/>
    <property type="molecule type" value="Genomic_DNA"/>
</dbReference>
<accession>A0ABV2CMM0</accession>
<reference evidence="2 3" key="1">
    <citation type="submission" date="2024-07" db="EMBL/GenBank/DDBJ databases">
        <title>Uliginosibacterium paludis KCTC:42655.</title>
        <authorList>
            <person name="Kim M.K."/>
        </authorList>
    </citation>
    <scope>NUCLEOTIDE SEQUENCE [LARGE SCALE GENOMIC DNA]</scope>
    <source>
        <strain evidence="2 3">KCTC 42655</strain>
    </source>
</reference>
<keyword evidence="1" id="KW-0812">Transmembrane</keyword>
<organism evidence="2 3">
    <name type="scientific">Uliginosibacterium paludis</name>
    <dbReference type="NCBI Taxonomy" id="1615952"/>
    <lineage>
        <taxon>Bacteria</taxon>
        <taxon>Pseudomonadati</taxon>
        <taxon>Pseudomonadota</taxon>
        <taxon>Betaproteobacteria</taxon>
        <taxon>Rhodocyclales</taxon>
        <taxon>Zoogloeaceae</taxon>
        <taxon>Uliginosibacterium</taxon>
    </lineage>
</organism>
<evidence type="ECO:0000313" key="2">
    <source>
        <dbReference type="EMBL" id="MET1489142.1"/>
    </source>
</evidence>
<keyword evidence="1" id="KW-0472">Membrane</keyword>
<evidence type="ECO:0000256" key="1">
    <source>
        <dbReference type="SAM" id="Phobius"/>
    </source>
</evidence>
<dbReference type="RefSeq" id="WP_345924274.1">
    <property type="nucleotide sequence ID" value="NZ_JBDIVF010000001.1"/>
</dbReference>
<protein>
    <submittedName>
        <fullName evidence="2">Uncharacterized protein</fullName>
    </submittedName>
</protein>
<sequence>MATVTFNNTTVAVTDLTCSNVKPAVSAALGWGSGWSAQSCTSDPVQANTIITFASGTSTWQGVITAVVNNPVSSMTAISPSCTPESFDYTYAEQVWAAAFCVTVGLYLVALKVGTILRFFRGA</sequence>
<gene>
    <name evidence="2" type="ORF">ABVT11_04845</name>
</gene>
<keyword evidence="1" id="KW-1133">Transmembrane helix</keyword>
<proteinExistence type="predicted"/>
<name>A0ABV2CMM0_9RHOO</name>
<dbReference type="Proteomes" id="UP001548590">
    <property type="component" value="Unassembled WGS sequence"/>
</dbReference>
<keyword evidence="3" id="KW-1185">Reference proteome</keyword>
<evidence type="ECO:0000313" key="3">
    <source>
        <dbReference type="Proteomes" id="UP001548590"/>
    </source>
</evidence>
<feature type="transmembrane region" description="Helical" evidence="1">
    <location>
        <begin position="95"/>
        <end position="120"/>
    </location>
</feature>
<comment type="caution">
    <text evidence="2">The sequence shown here is derived from an EMBL/GenBank/DDBJ whole genome shotgun (WGS) entry which is preliminary data.</text>
</comment>